<dbReference type="PANTHER" id="PTHR46599:SF3">
    <property type="entry name" value="PIGGYBAC TRANSPOSABLE ELEMENT-DERIVED PROTEIN 4"/>
    <property type="match status" value="1"/>
</dbReference>
<protein>
    <recommendedName>
        <fullName evidence="3">PiggyBac transposable element-derived protein domain-containing protein</fullName>
    </recommendedName>
</protein>
<dbReference type="OrthoDB" id="6740508at2759"/>
<sequence length="119" mass="13894">MCGIDRIDQLLSYYSPLWKSLKWDRKIILQHLDIAVSNSYILYTKVGGKQPQNWFRNEIIRSLISSRERKDTPVPSNYFIYHKSDVSRMEGQHYMDTIPATSTKATPTRQCAVCNSHQI</sequence>
<reference evidence="1 2" key="1">
    <citation type="journal article" date="2019" name="Sci. Rep.">
        <title>Orb-weaving spider Araneus ventricosus genome elucidates the spidroin gene catalogue.</title>
        <authorList>
            <person name="Kono N."/>
            <person name="Nakamura H."/>
            <person name="Ohtoshi R."/>
            <person name="Moran D.A.P."/>
            <person name="Shinohara A."/>
            <person name="Yoshida Y."/>
            <person name="Fujiwara M."/>
            <person name="Mori M."/>
            <person name="Tomita M."/>
            <person name="Arakawa K."/>
        </authorList>
    </citation>
    <scope>NUCLEOTIDE SEQUENCE [LARGE SCALE GENOMIC DNA]</scope>
</reference>
<dbReference type="AlphaFoldDB" id="A0A4Y2CAY2"/>
<comment type="caution">
    <text evidence="1">The sequence shown here is derived from an EMBL/GenBank/DDBJ whole genome shotgun (WGS) entry which is preliminary data.</text>
</comment>
<name>A0A4Y2CAY2_ARAVE</name>
<organism evidence="1 2">
    <name type="scientific">Araneus ventricosus</name>
    <name type="common">Orbweaver spider</name>
    <name type="synonym">Epeira ventricosa</name>
    <dbReference type="NCBI Taxonomy" id="182803"/>
    <lineage>
        <taxon>Eukaryota</taxon>
        <taxon>Metazoa</taxon>
        <taxon>Ecdysozoa</taxon>
        <taxon>Arthropoda</taxon>
        <taxon>Chelicerata</taxon>
        <taxon>Arachnida</taxon>
        <taxon>Araneae</taxon>
        <taxon>Araneomorphae</taxon>
        <taxon>Entelegynae</taxon>
        <taxon>Araneoidea</taxon>
        <taxon>Araneidae</taxon>
        <taxon>Araneus</taxon>
    </lineage>
</organism>
<evidence type="ECO:0000313" key="2">
    <source>
        <dbReference type="Proteomes" id="UP000499080"/>
    </source>
</evidence>
<proteinExistence type="predicted"/>
<accession>A0A4Y2CAY2</accession>
<evidence type="ECO:0000313" key="1">
    <source>
        <dbReference type="EMBL" id="GBM00958.1"/>
    </source>
</evidence>
<keyword evidence="2" id="KW-1185">Reference proteome</keyword>
<gene>
    <name evidence="1" type="ORF">AVEN_151409_1</name>
</gene>
<dbReference type="PANTHER" id="PTHR46599">
    <property type="entry name" value="PIGGYBAC TRANSPOSABLE ELEMENT-DERIVED PROTEIN 4"/>
    <property type="match status" value="1"/>
</dbReference>
<dbReference type="Proteomes" id="UP000499080">
    <property type="component" value="Unassembled WGS sequence"/>
</dbReference>
<evidence type="ECO:0008006" key="3">
    <source>
        <dbReference type="Google" id="ProtNLM"/>
    </source>
</evidence>
<dbReference type="EMBL" id="BGPR01000162">
    <property type="protein sequence ID" value="GBM00958.1"/>
    <property type="molecule type" value="Genomic_DNA"/>
</dbReference>